<protein>
    <submittedName>
        <fullName evidence="1">Gene 25-like lysozyme</fullName>
    </submittedName>
</protein>
<dbReference type="Gene3D" id="3.10.450.40">
    <property type="match status" value="1"/>
</dbReference>
<name>A0A174Z8M2_9FIRM</name>
<proteinExistence type="predicted"/>
<dbReference type="EMBL" id="CZBV01000001">
    <property type="protein sequence ID" value="CUQ80331.1"/>
    <property type="molecule type" value="Genomic_DNA"/>
</dbReference>
<evidence type="ECO:0000313" key="1">
    <source>
        <dbReference type="EMBL" id="CUQ80331.1"/>
    </source>
</evidence>
<dbReference type="SUPFAM" id="SSF160719">
    <property type="entry name" value="gpW/gp25-like"/>
    <property type="match status" value="1"/>
</dbReference>
<accession>A0A174Z8M2</accession>
<evidence type="ECO:0000313" key="2">
    <source>
        <dbReference type="Proteomes" id="UP000095780"/>
    </source>
</evidence>
<reference evidence="1 2" key="1">
    <citation type="submission" date="2015-09" db="EMBL/GenBank/DDBJ databases">
        <authorList>
            <consortium name="Pathogen Informatics"/>
        </authorList>
    </citation>
    <scope>NUCLEOTIDE SEQUENCE [LARGE SCALE GENOMIC DNA]</scope>
    <source>
        <strain evidence="1 2">2789STDY5834878</strain>
    </source>
</reference>
<dbReference type="AlphaFoldDB" id="A0A174Z8M2"/>
<sequence length="109" mass="12076">MDVIRGDGSLLTEIDLAPANDHQAVIQNIAVILDTVQGSCPMFRDFGLPGSLYGRPQPVVENILVGYLYDQIEEFEPRAQVADITFEHDAATGRTIPIIYLEEVETDNE</sequence>
<organism evidence="1 2">
    <name type="scientific">Lachnospira eligens</name>
    <dbReference type="NCBI Taxonomy" id="39485"/>
    <lineage>
        <taxon>Bacteria</taxon>
        <taxon>Bacillati</taxon>
        <taxon>Bacillota</taxon>
        <taxon>Clostridia</taxon>
        <taxon>Lachnospirales</taxon>
        <taxon>Lachnospiraceae</taxon>
        <taxon>Lachnospira</taxon>
    </lineage>
</organism>
<gene>
    <name evidence="1" type="ORF">ERS852492_00456</name>
</gene>
<dbReference type="Proteomes" id="UP000095780">
    <property type="component" value="Unassembled WGS sequence"/>
</dbReference>